<sequence length="625" mass="71519">MLRFANAFKIRVHRYVTHLVRSCASTKSGELEVLEEALRAYTQPGNRCGNLKALKQLLDEFVRCCDPRKVHLCKEICRLAYVTGHHAQCADFYFSCCSIAHVALSDAVVNAAAYTLEPEYLRRCLSSIDSADNVKGPSFTEAPIVLRIFWHSTRCFVCIAHDIPSDAKLSTETGEADTKRGGERSGRAAEYRDISHEAFRLLRLPSNVVFDKWWYTSRRHVLYNRNDWGEAAIYEQYFSCLERHFGDKSAEWPNPYCLVSMMRSCSRAERWPLAHRYAEIAHKHLLRTDTPPDDALLQQCLSLFSSSSEDRKGALWFKQFRVVHRGYVPSVAVVHTVAKLAGEARDDSLAAWSLETLLSERQASPLSSRDIFPSLVALAKCHVKEFKKILRELEESELVELNEEEKLYLHLLYSRRSLYFQEDMVQHVEKHLTHVVGCLSRAGFTVRNVGLLLLAMQELEHVDFMRYYNIFKKELHADINATTSAQWLAVALEWAQKQPALKHDDYESLRNETHILLQQTESQRSLLCPQLTSKIGSRLAKLQRSLGKEVDVSAATENREGHGPLMRFTRQRRHLPRSRPPWDGWGVLPKPTEHYGTPVAYVKPLLRVSGGVFSTSECRATWGVN</sequence>
<evidence type="ECO:0000313" key="1">
    <source>
        <dbReference type="EMBL" id="CCC47194.1"/>
    </source>
</evidence>
<dbReference type="VEuPathDB" id="TriTrypDB:TvY486_0303700"/>
<protein>
    <submittedName>
        <fullName evidence="1">Uncharacterized protein</fullName>
    </submittedName>
</protein>
<dbReference type="EMBL" id="HE573019">
    <property type="protein sequence ID" value="CCC47194.1"/>
    <property type="molecule type" value="Genomic_DNA"/>
</dbReference>
<reference evidence="1" key="1">
    <citation type="journal article" date="2012" name="Proc. Natl. Acad. Sci. U.S.A.">
        <title>Antigenic diversity is generated by distinct evolutionary mechanisms in African trypanosome species.</title>
        <authorList>
            <person name="Jackson A.P."/>
            <person name="Berry A."/>
            <person name="Aslett M."/>
            <person name="Allison H.C."/>
            <person name="Burton P."/>
            <person name="Vavrova-Anderson J."/>
            <person name="Brown R."/>
            <person name="Browne H."/>
            <person name="Corton N."/>
            <person name="Hauser H."/>
            <person name="Gamble J."/>
            <person name="Gilderthorp R."/>
            <person name="Marcello L."/>
            <person name="McQuillan J."/>
            <person name="Otto T.D."/>
            <person name="Quail M.A."/>
            <person name="Sanders M.J."/>
            <person name="van Tonder A."/>
            <person name="Ginger M.L."/>
            <person name="Field M.C."/>
            <person name="Barry J.D."/>
            <person name="Hertz-Fowler C."/>
            <person name="Berriman M."/>
        </authorList>
    </citation>
    <scope>NUCLEOTIDE SEQUENCE</scope>
    <source>
        <strain evidence="1">Y486</strain>
    </source>
</reference>
<gene>
    <name evidence="1" type="ORF">TVY486_0303700</name>
</gene>
<proteinExistence type="predicted"/>
<name>G0TTB3_TRYVY</name>
<organism evidence="1">
    <name type="scientific">Trypanosoma vivax (strain Y486)</name>
    <dbReference type="NCBI Taxonomy" id="1055687"/>
    <lineage>
        <taxon>Eukaryota</taxon>
        <taxon>Discoba</taxon>
        <taxon>Euglenozoa</taxon>
        <taxon>Kinetoplastea</taxon>
        <taxon>Metakinetoplastina</taxon>
        <taxon>Trypanosomatida</taxon>
        <taxon>Trypanosomatidae</taxon>
        <taxon>Trypanosoma</taxon>
        <taxon>Duttonella</taxon>
    </lineage>
</organism>
<accession>G0TTB3</accession>
<dbReference type="AlphaFoldDB" id="G0TTB3"/>